<evidence type="ECO:0000256" key="1">
    <source>
        <dbReference type="ARBA" id="ARBA00023002"/>
    </source>
</evidence>
<name>A0A0D2WKT0_CAPO3</name>
<keyword evidence="4" id="KW-1185">Reference proteome</keyword>
<sequence length="201" mass="22431">MTYFKANKSFQNYSKDTFIPEGVEVLEIECDILIPAASERQIHKGNAPNIRAKIVGEAANGPLTPNGHDILSAKGTIIIPDMLLNAGGVTVSYFEWLKNLSHVRFGRLNKKWEEHSKSKLVEIIEETSNRKLSAGERRLIIHGANEADLVYSGLEDTMINACMETRVTALKKDCDYRTAAFYNAIRKIASVLEESGQLFSK</sequence>
<dbReference type="PANTHER" id="PTHR11606:SF13">
    <property type="entry name" value="GLUTAMATE DEHYDROGENASE 1, MITOCHONDRIAL"/>
    <property type="match status" value="1"/>
</dbReference>
<dbReference type="OrthoDB" id="6718861at2759"/>
<dbReference type="STRING" id="595528.A0A0D2WKT0"/>
<dbReference type="SMART" id="SM00839">
    <property type="entry name" value="ELFV_dehydrog"/>
    <property type="match status" value="1"/>
</dbReference>
<evidence type="ECO:0000313" key="3">
    <source>
        <dbReference type="EMBL" id="KJE90965.1"/>
    </source>
</evidence>
<proteinExistence type="predicted"/>
<dbReference type="AlphaFoldDB" id="A0A0D2WKT0"/>
<dbReference type="GO" id="GO:0006538">
    <property type="term" value="P:L-glutamate catabolic process"/>
    <property type="evidence" value="ECO:0007669"/>
    <property type="project" value="TreeGrafter"/>
</dbReference>
<protein>
    <submittedName>
        <fullName evidence="3">Glutamate dehydrogenase (NADP+)</fullName>
    </submittedName>
</protein>
<dbReference type="PhylomeDB" id="A0A0D2WKT0"/>
<dbReference type="Gene3D" id="3.40.50.720">
    <property type="entry name" value="NAD(P)-binding Rossmann-like Domain"/>
    <property type="match status" value="1"/>
</dbReference>
<dbReference type="PANTHER" id="PTHR11606">
    <property type="entry name" value="GLUTAMATE DEHYDROGENASE"/>
    <property type="match status" value="1"/>
</dbReference>
<evidence type="ECO:0000313" key="4">
    <source>
        <dbReference type="Proteomes" id="UP000008743"/>
    </source>
</evidence>
<dbReference type="Proteomes" id="UP000008743">
    <property type="component" value="Unassembled WGS sequence"/>
</dbReference>
<accession>A0A0D2WKT0</accession>
<feature type="domain" description="Glutamate/phenylalanine/leucine/valine/L-tryptophan dehydrogenase C-terminal" evidence="2">
    <location>
        <begin position="6"/>
        <end position="196"/>
    </location>
</feature>
<evidence type="ECO:0000259" key="2">
    <source>
        <dbReference type="SMART" id="SM00839"/>
    </source>
</evidence>
<organism evidence="3 4">
    <name type="scientific">Capsaspora owczarzaki (strain ATCC 30864)</name>
    <dbReference type="NCBI Taxonomy" id="595528"/>
    <lineage>
        <taxon>Eukaryota</taxon>
        <taxon>Filasterea</taxon>
        <taxon>Capsaspora</taxon>
    </lineage>
</organism>
<dbReference type="GO" id="GO:0004352">
    <property type="term" value="F:glutamate dehydrogenase (NAD+) activity"/>
    <property type="evidence" value="ECO:0007669"/>
    <property type="project" value="TreeGrafter"/>
</dbReference>
<dbReference type="InterPro" id="IPR006096">
    <property type="entry name" value="Glu/Leu/Phe/Val/Trp_DH_C"/>
</dbReference>
<dbReference type="SUPFAM" id="SSF51735">
    <property type="entry name" value="NAD(P)-binding Rossmann-fold domains"/>
    <property type="match status" value="1"/>
</dbReference>
<dbReference type="InterPro" id="IPR036291">
    <property type="entry name" value="NAD(P)-bd_dom_sf"/>
</dbReference>
<dbReference type="Pfam" id="PF00208">
    <property type="entry name" value="ELFV_dehydrog"/>
    <property type="match status" value="1"/>
</dbReference>
<keyword evidence="1" id="KW-0560">Oxidoreductase</keyword>
<reference evidence="4" key="1">
    <citation type="submission" date="2011-02" db="EMBL/GenBank/DDBJ databases">
        <title>The Genome Sequence of Capsaspora owczarzaki ATCC 30864.</title>
        <authorList>
            <person name="Russ C."/>
            <person name="Cuomo C."/>
            <person name="Burger G."/>
            <person name="Gray M.W."/>
            <person name="Holland P.W.H."/>
            <person name="King N."/>
            <person name="Lang F.B.F."/>
            <person name="Roger A.J."/>
            <person name="Ruiz-Trillo I."/>
            <person name="Young S.K."/>
            <person name="Zeng Q."/>
            <person name="Gargeya S."/>
            <person name="Alvarado L."/>
            <person name="Berlin A."/>
            <person name="Chapman S.B."/>
            <person name="Chen Z."/>
            <person name="Freedman E."/>
            <person name="Gellesch M."/>
            <person name="Goldberg J."/>
            <person name="Griggs A."/>
            <person name="Gujja S."/>
            <person name="Heilman E."/>
            <person name="Heiman D."/>
            <person name="Howarth C."/>
            <person name="Mehta T."/>
            <person name="Neiman D."/>
            <person name="Pearson M."/>
            <person name="Roberts A."/>
            <person name="Saif S."/>
            <person name="Shea T."/>
            <person name="Shenoy N."/>
            <person name="Sisk P."/>
            <person name="Stolte C."/>
            <person name="Sykes S."/>
            <person name="White J."/>
            <person name="Yandava C."/>
            <person name="Haas B."/>
            <person name="Nusbaum C."/>
            <person name="Birren B."/>
        </authorList>
    </citation>
    <scope>NUCLEOTIDE SEQUENCE</scope>
    <source>
        <strain evidence="4">ATCC 30864</strain>
    </source>
</reference>
<dbReference type="GO" id="GO:0005739">
    <property type="term" value="C:mitochondrion"/>
    <property type="evidence" value="ECO:0007669"/>
    <property type="project" value="TreeGrafter"/>
</dbReference>
<dbReference type="EMBL" id="KE346362">
    <property type="protein sequence ID" value="KJE90965.1"/>
    <property type="molecule type" value="Genomic_DNA"/>
</dbReference>
<dbReference type="InParanoid" id="A0A0D2WKT0"/>
<gene>
    <name evidence="3" type="ORF">CAOG_009508</name>
</gene>